<dbReference type="GO" id="GO:0020037">
    <property type="term" value="F:heme binding"/>
    <property type="evidence" value="ECO:0007669"/>
    <property type="project" value="InterPro"/>
</dbReference>
<reference evidence="9" key="2">
    <citation type="submission" date="2025-09" db="UniProtKB">
        <authorList>
            <consortium name="Ensembl"/>
        </authorList>
    </citation>
    <scope>IDENTIFICATION</scope>
</reference>
<protein>
    <recommendedName>
        <fullName evidence="8">Globin domain-containing protein</fullName>
    </recommendedName>
</protein>
<dbReference type="GO" id="GO:0031720">
    <property type="term" value="F:haptoglobin binding"/>
    <property type="evidence" value="ECO:0007669"/>
    <property type="project" value="TreeGrafter"/>
</dbReference>
<keyword evidence="10" id="KW-1185">Reference proteome</keyword>
<dbReference type="Gene3D" id="1.10.490.10">
    <property type="entry name" value="Globins"/>
    <property type="match status" value="1"/>
</dbReference>
<dbReference type="Proteomes" id="UP000261540">
    <property type="component" value="Unplaced"/>
</dbReference>
<dbReference type="GO" id="GO:0072562">
    <property type="term" value="C:blood microparticle"/>
    <property type="evidence" value="ECO:0007669"/>
    <property type="project" value="TreeGrafter"/>
</dbReference>
<dbReference type="PRINTS" id="PR00815">
    <property type="entry name" value="PIHAEM"/>
</dbReference>
<evidence type="ECO:0000256" key="5">
    <source>
        <dbReference type="ARBA" id="ARBA00022723"/>
    </source>
</evidence>
<dbReference type="Pfam" id="PF00042">
    <property type="entry name" value="Globin"/>
    <property type="match status" value="1"/>
</dbReference>
<keyword evidence="3 7" id="KW-0349">Heme</keyword>
<name>A0A3B3QEP2_9TELE</name>
<reference evidence="9" key="1">
    <citation type="submission" date="2025-08" db="UniProtKB">
        <authorList>
            <consortium name="Ensembl"/>
        </authorList>
    </citation>
    <scope>IDENTIFICATION</scope>
</reference>
<evidence type="ECO:0000256" key="2">
    <source>
        <dbReference type="ARBA" id="ARBA00022448"/>
    </source>
</evidence>
<sequence length="151" mass="16445">MSLTDSDKALVKKVWAKIAPKADEIGADALGRMLYVYPQTRTYFAHWPDMSPGSAPVKNHGKTIMKAVGDAVSKIDDLVGGLSALSDLHAFKMRVDPGNFRVRAPYIQTILAHNLLVSLAVFFPADFTPEVHVTMDKFLGAVAAALSAKYR</sequence>
<accession>A0A3B3QEP2</accession>
<evidence type="ECO:0000259" key="8">
    <source>
        <dbReference type="PROSITE" id="PS01033"/>
    </source>
</evidence>
<keyword evidence="5" id="KW-0479">Metal-binding</keyword>
<dbReference type="GO" id="GO:0005344">
    <property type="term" value="F:oxygen carrier activity"/>
    <property type="evidence" value="ECO:0007669"/>
    <property type="project" value="UniProtKB-KW"/>
</dbReference>
<dbReference type="GO" id="GO:0042744">
    <property type="term" value="P:hydrogen peroxide catabolic process"/>
    <property type="evidence" value="ECO:0007669"/>
    <property type="project" value="TreeGrafter"/>
</dbReference>
<dbReference type="GO" id="GO:0004601">
    <property type="term" value="F:peroxidase activity"/>
    <property type="evidence" value="ECO:0007669"/>
    <property type="project" value="TreeGrafter"/>
</dbReference>
<dbReference type="InterPro" id="IPR002338">
    <property type="entry name" value="Hemoglobin_a-typ"/>
</dbReference>
<comment type="similarity">
    <text evidence="1 7">Belongs to the globin family.</text>
</comment>
<dbReference type="AlphaFoldDB" id="A0A3B3QEP2"/>
<dbReference type="PROSITE" id="PS01033">
    <property type="entry name" value="GLOBIN"/>
    <property type="match status" value="1"/>
</dbReference>
<feature type="domain" description="Globin" evidence="8">
    <location>
        <begin position="2"/>
        <end position="151"/>
    </location>
</feature>
<dbReference type="InterPro" id="IPR009050">
    <property type="entry name" value="Globin-like_sf"/>
</dbReference>
<dbReference type="FunFam" id="1.10.490.10:FF:000002">
    <property type="entry name" value="Hemoglobin subunit alpha"/>
    <property type="match status" value="1"/>
</dbReference>
<dbReference type="GO" id="GO:0019825">
    <property type="term" value="F:oxygen binding"/>
    <property type="evidence" value="ECO:0007669"/>
    <property type="project" value="InterPro"/>
</dbReference>
<dbReference type="PRINTS" id="PR00612">
    <property type="entry name" value="ALPHAHAEM"/>
</dbReference>
<dbReference type="CDD" id="cd08927">
    <property type="entry name" value="Hb-alpha-like"/>
    <property type="match status" value="1"/>
</dbReference>
<dbReference type="PANTHER" id="PTHR11442:SF41">
    <property type="entry name" value="HEMOGLOBIN SUBUNIT ZETA"/>
    <property type="match status" value="1"/>
</dbReference>
<dbReference type="PANTHER" id="PTHR11442">
    <property type="entry name" value="HEMOGLOBIN FAMILY MEMBER"/>
    <property type="match status" value="1"/>
</dbReference>
<dbReference type="SUPFAM" id="SSF46458">
    <property type="entry name" value="Globin-like"/>
    <property type="match status" value="1"/>
</dbReference>
<keyword evidence="2 7" id="KW-0813">Transport</keyword>
<dbReference type="GeneTree" id="ENSGT00940000163288"/>
<keyword evidence="6" id="KW-0408">Iron</keyword>
<dbReference type="InterPro" id="IPR050056">
    <property type="entry name" value="Hemoglobin_oxygen_transport"/>
</dbReference>
<dbReference type="STRING" id="1676925.ENSPKIP00000004608"/>
<evidence type="ECO:0000256" key="6">
    <source>
        <dbReference type="ARBA" id="ARBA00023004"/>
    </source>
</evidence>
<evidence type="ECO:0000256" key="3">
    <source>
        <dbReference type="ARBA" id="ARBA00022617"/>
    </source>
</evidence>
<dbReference type="GO" id="GO:0043177">
    <property type="term" value="F:organic acid binding"/>
    <property type="evidence" value="ECO:0007669"/>
    <property type="project" value="TreeGrafter"/>
</dbReference>
<evidence type="ECO:0000256" key="7">
    <source>
        <dbReference type="RuleBase" id="RU000356"/>
    </source>
</evidence>
<evidence type="ECO:0000256" key="1">
    <source>
        <dbReference type="ARBA" id="ARBA00008705"/>
    </source>
</evidence>
<evidence type="ECO:0000313" key="10">
    <source>
        <dbReference type="Proteomes" id="UP000261540"/>
    </source>
</evidence>
<dbReference type="Ensembl" id="ENSPKIT00000028594.1">
    <property type="protein sequence ID" value="ENSPKIP00000004608.1"/>
    <property type="gene ID" value="ENSPKIG00000021363.1"/>
</dbReference>
<proteinExistence type="inferred from homology"/>
<dbReference type="InterPro" id="IPR012292">
    <property type="entry name" value="Globin/Proto"/>
</dbReference>
<dbReference type="GO" id="GO:0031838">
    <property type="term" value="C:haptoglobin-hemoglobin complex"/>
    <property type="evidence" value="ECO:0007669"/>
    <property type="project" value="TreeGrafter"/>
</dbReference>
<organism evidence="9 10">
    <name type="scientific">Paramormyrops kingsleyae</name>
    <dbReference type="NCBI Taxonomy" id="1676925"/>
    <lineage>
        <taxon>Eukaryota</taxon>
        <taxon>Metazoa</taxon>
        <taxon>Chordata</taxon>
        <taxon>Craniata</taxon>
        <taxon>Vertebrata</taxon>
        <taxon>Euteleostomi</taxon>
        <taxon>Actinopterygii</taxon>
        <taxon>Neopterygii</taxon>
        <taxon>Teleostei</taxon>
        <taxon>Osteoglossocephala</taxon>
        <taxon>Osteoglossomorpha</taxon>
        <taxon>Osteoglossiformes</taxon>
        <taxon>Mormyridae</taxon>
        <taxon>Paramormyrops</taxon>
    </lineage>
</organism>
<evidence type="ECO:0000313" key="9">
    <source>
        <dbReference type="Ensembl" id="ENSPKIP00000004608.1"/>
    </source>
</evidence>
<evidence type="ECO:0000256" key="4">
    <source>
        <dbReference type="ARBA" id="ARBA00022621"/>
    </source>
</evidence>
<keyword evidence="4 7" id="KW-0561">Oxygen transport</keyword>
<dbReference type="GO" id="GO:0005506">
    <property type="term" value="F:iron ion binding"/>
    <property type="evidence" value="ECO:0007669"/>
    <property type="project" value="InterPro"/>
</dbReference>
<dbReference type="InterPro" id="IPR002339">
    <property type="entry name" value="Hemoglobin_pi"/>
</dbReference>
<dbReference type="GO" id="GO:0005833">
    <property type="term" value="C:hemoglobin complex"/>
    <property type="evidence" value="ECO:0007669"/>
    <property type="project" value="InterPro"/>
</dbReference>
<dbReference type="InterPro" id="IPR000971">
    <property type="entry name" value="Globin"/>
</dbReference>